<sequence>MSSNVKLGTAGERENTQGHLLFKQERYSEAEESFRQAADERERTLGSDHNNTLGSKAMIGCALFHQGRYSEAEESFRQVADIQERTLGSDHKDTLKSKCMRGCMLVLQEKYSRTEELLRQAIDGQERTLSEGNQDTLDSKNLLGCVRLEQKKYSEAEELFRQAADGQERRLGEDNQLTLVTKFSLGYVIFKQERYNEAEELFRQVVDGREKILGKDHPKTLETVRLIGELKLIWSPPLPTSPTDNPVWQAAAGRLERVFQKGQDSREPYADSEIIEISSLLSLSNPRWSKVPRTYVVLRTIGHLDVLDDMIDSGFSDFWFPVTEQNLPGSLSLSVRTAFFNAQEVILTKSMDLEKGEKGQHCYFSPEDPLPFEPRGVLGNGRYGQVDKVLSLISFKEYARKRVPRSVAFRGPRKEAMKQFIAEIQCMKRLKHRHIVEFVGSYTDTRYVGLIMLPVAEMDLGAYLTRCTVSSHPELRTFFGCLATALEFLHGQKLRHKDIKPGNILVGRGNVLLADFGLSLDFTDASSSTTTSIVHWMTPRYCAPEVAQHDPRNTKSDIWSLGAVFMEMTVILKGKTKQDMDQFFRQHGSQQDNIRCNMAALPKFVAELEGIGELSDNRLLGWTQQMLSAEQRLRPTASSLATSIIESGSFCGICCASSEEDFSDWADETRRTYGNASTRTGSVERIRPGTVEYTTYIHASRNTQVQSLATFGVEERVSWVASRKTTINEDRVYCLLGIFGVFLPFIRGEGEAHARERLEEEIQKRQEGRGTARTKQLSITKNKASFLCVPFRRDLDFVDRGPVLDELQENSVSDSAGWSQRCRSTANPSSLSSTATAPPTAHRRLVLDNANDDAIPSSLPGPRDRKYLSTYLPQASRRRLLLRVARLMRHRVWSKTGTRFLHLGPIDGTGAQALLRKKLGDKIDADGIDELAAALDYMPLALDWKEKQANETSVWTSRLVETNPTDYSGDRVML</sequence>
<evidence type="ECO:0000313" key="3">
    <source>
        <dbReference type="EMBL" id="KAF1963187.1"/>
    </source>
</evidence>
<dbReference type="GO" id="GO:0004672">
    <property type="term" value="F:protein kinase activity"/>
    <property type="evidence" value="ECO:0007669"/>
    <property type="project" value="InterPro"/>
</dbReference>
<dbReference type="PROSITE" id="PS00108">
    <property type="entry name" value="PROTEIN_KINASE_ST"/>
    <property type="match status" value="1"/>
</dbReference>
<dbReference type="SUPFAM" id="SSF48452">
    <property type="entry name" value="TPR-like"/>
    <property type="match status" value="2"/>
</dbReference>
<dbReference type="PANTHER" id="PTHR46082">
    <property type="entry name" value="ATP/GTP-BINDING PROTEIN-RELATED"/>
    <property type="match status" value="1"/>
</dbReference>
<evidence type="ECO:0000259" key="2">
    <source>
        <dbReference type="PROSITE" id="PS50011"/>
    </source>
</evidence>
<reference evidence="3" key="1">
    <citation type="journal article" date="2020" name="Stud. Mycol.">
        <title>101 Dothideomycetes genomes: a test case for predicting lifestyles and emergence of pathogens.</title>
        <authorList>
            <person name="Haridas S."/>
            <person name="Albert R."/>
            <person name="Binder M."/>
            <person name="Bloem J."/>
            <person name="Labutti K."/>
            <person name="Salamov A."/>
            <person name="Andreopoulos B."/>
            <person name="Baker S."/>
            <person name="Barry K."/>
            <person name="Bills G."/>
            <person name="Bluhm B."/>
            <person name="Cannon C."/>
            <person name="Castanera R."/>
            <person name="Culley D."/>
            <person name="Daum C."/>
            <person name="Ezra D."/>
            <person name="Gonzalez J."/>
            <person name="Henrissat B."/>
            <person name="Kuo A."/>
            <person name="Liang C."/>
            <person name="Lipzen A."/>
            <person name="Lutzoni F."/>
            <person name="Magnuson J."/>
            <person name="Mondo S."/>
            <person name="Nolan M."/>
            <person name="Ohm R."/>
            <person name="Pangilinan J."/>
            <person name="Park H.-J."/>
            <person name="Ramirez L."/>
            <person name="Alfaro M."/>
            <person name="Sun H."/>
            <person name="Tritt A."/>
            <person name="Yoshinaga Y."/>
            <person name="Zwiers L.-H."/>
            <person name="Turgeon B."/>
            <person name="Goodwin S."/>
            <person name="Spatafora J."/>
            <person name="Crous P."/>
            <person name="Grigoriev I."/>
        </authorList>
    </citation>
    <scope>NUCLEOTIDE SEQUENCE</scope>
    <source>
        <strain evidence="3">CBS 675.92</strain>
    </source>
</reference>
<dbReference type="PROSITE" id="PS50011">
    <property type="entry name" value="PROTEIN_KINASE_DOM"/>
    <property type="match status" value="1"/>
</dbReference>
<dbReference type="Pfam" id="PF00069">
    <property type="entry name" value="Pkinase"/>
    <property type="match status" value="1"/>
</dbReference>
<dbReference type="CDD" id="cd00180">
    <property type="entry name" value="PKc"/>
    <property type="match status" value="1"/>
</dbReference>
<dbReference type="Proteomes" id="UP000800035">
    <property type="component" value="Unassembled WGS sequence"/>
</dbReference>
<dbReference type="PANTHER" id="PTHR46082:SF6">
    <property type="entry name" value="AAA+ ATPASE DOMAIN-CONTAINING PROTEIN-RELATED"/>
    <property type="match status" value="1"/>
</dbReference>
<dbReference type="InterPro" id="IPR011009">
    <property type="entry name" value="Kinase-like_dom_sf"/>
</dbReference>
<dbReference type="Pfam" id="PF13424">
    <property type="entry name" value="TPR_12"/>
    <property type="match status" value="1"/>
</dbReference>
<dbReference type="InterPro" id="IPR011990">
    <property type="entry name" value="TPR-like_helical_dom_sf"/>
</dbReference>
<evidence type="ECO:0000256" key="1">
    <source>
        <dbReference type="SAM" id="MobiDB-lite"/>
    </source>
</evidence>
<organism evidence="3 4">
    <name type="scientific">Byssothecium circinans</name>
    <dbReference type="NCBI Taxonomy" id="147558"/>
    <lineage>
        <taxon>Eukaryota</taxon>
        <taxon>Fungi</taxon>
        <taxon>Dikarya</taxon>
        <taxon>Ascomycota</taxon>
        <taxon>Pezizomycotina</taxon>
        <taxon>Dothideomycetes</taxon>
        <taxon>Pleosporomycetidae</taxon>
        <taxon>Pleosporales</taxon>
        <taxon>Massarineae</taxon>
        <taxon>Massarinaceae</taxon>
        <taxon>Byssothecium</taxon>
    </lineage>
</organism>
<dbReference type="AlphaFoldDB" id="A0A6A5UQ42"/>
<proteinExistence type="predicted"/>
<dbReference type="SMART" id="SM00220">
    <property type="entry name" value="S_TKc"/>
    <property type="match status" value="1"/>
</dbReference>
<dbReference type="GO" id="GO:0005524">
    <property type="term" value="F:ATP binding"/>
    <property type="evidence" value="ECO:0007669"/>
    <property type="project" value="InterPro"/>
</dbReference>
<accession>A0A6A5UQ42</accession>
<feature type="compositionally biased region" description="Basic and acidic residues" evidence="1">
    <location>
        <begin position="31"/>
        <end position="46"/>
    </location>
</feature>
<gene>
    <name evidence="3" type="ORF">CC80DRAFT_542334</name>
</gene>
<feature type="region of interest" description="Disordered" evidence="1">
    <location>
        <begin position="31"/>
        <end position="51"/>
    </location>
</feature>
<dbReference type="Gene3D" id="1.25.40.10">
    <property type="entry name" value="Tetratricopeptide repeat domain"/>
    <property type="match status" value="1"/>
</dbReference>
<protein>
    <recommendedName>
        <fullName evidence="2">Protein kinase domain-containing protein</fullName>
    </recommendedName>
</protein>
<feature type="region of interest" description="Disordered" evidence="1">
    <location>
        <begin position="815"/>
        <end position="839"/>
    </location>
</feature>
<dbReference type="EMBL" id="ML976978">
    <property type="protein sequence ID" value="KAF1963187.1"/>
    <property type="molecule type" value="Genomic_DNA"/>
</dbReference>
<dbReference type="SMART" id="SM00028">
    <property type="entry name" value="TPR"/>
    <property type="match status" value="4"/>
</dbReference>
<dbReference type="Gene3D" id="1.10.510.10">
    <property type="entry name" value="Transferase(Phosphotransferase) domain 1"/>
    <property type="match status" value="1"/>
</dbReference>
<evidence type="ECO:0000313" key="4">
    <source>
        <dbReference type="Proteomes" id="UP000800035"/>
    </source>
</evidence>
<dbReference type="OrthoDB" id="4062651at2759"/>
<dbReference type="InterPro" id="IPR008271">
    <property type="entry name" value="Ser/Thr_kinase_AS"/>
</dbReference>
<name>A0A6A5UQ42_9PLEO</name>
<feature type="domain" description="Protein kinase" evidence="2">
    <location>
        <begin position="372"/>
        <end position="650"/>
    </location>
</feature>
<dbReference type="InterPro" id="IPR053137">
    <property type="entry name" value="NLR-like"/>
</dbReference>
<feature type="compositionally biased region" description="Low complexity" evidence="1">
    <location>
        <begin position="824"/>
        <end position="839"/>
    </location>
</feature>
<dbReference type="InterPro" id="IPR019734">
    <property type="entry name" value="TPR_rpt"/>
</dbReference>
<dbReference type="InterPro" id="IPR000719">
    <property type="entry name" value="Prot_kinase_dom"/>
</dbReference>
<dbReference type="Pfam" id="PF13374">
    <property type="entry name" value="TPR_10"/>
    <property type="match status" value="2"/>
</dbReference>
<dbReference type="SUPFAM" id="SSF56112">
    <property type="entry name" value="Protein kinase-like (PK-like)"/>
    <property type="match status" value="1"/>
</dbReference>
<keyword evidence="4" id="KW-1185">Reference proteome</keyword>